<dbReference type="AlphaFoldDB" id="A0A6N7QY61"/>
<protein>
    <submittedName>
        <fullName evidence="1">Uncharacterized protein</fullName>
    </submittedName>
</protein>
<dbReference type="EMBL" id="WJEE01000012">
    <property type="protein sequence ID" value="MRI66132.1"/>
    <property type="molecule type" value="Genomic_DNA"/>
</dbReference>
<proteinExistence type="predicted"/>
<reference evidence="1 2" key="1">
    <citation type="submission" date="2019-10" db="EMBL/GenBank/DDBJ databases">
        <title>Gracilibacillus salitolerans sp. nov., a moderate halophile isolated from a saline soil in northwest China.</title>
        <authorList>
            <person name="Gan L."/>
        </authorList>
    </citation>
    <scope>NUCLEOTIDE SEQUENCE [LARGE SCALE GENOMIC DNA]</scope>
    <source>
        <strain evidence="1 2">TP2-8</strain>
    </source>
</reference>
<sequence>MNKKAYFLLKNSNGKRIIQLPWSIFKTEHERIEFLKTLEHYPNINLDYACQLILGKRNSVQDTLNIVKNLYSNYKKKNSKS</sequence>
<dbReference type="Proteomes" id="UP000435187">
    <property type="component" value="Unassembled WGS sequence"/>
</dbReference>
<accession>A0A6N7QY61</accession>
<keyword evidence="2" id="KW-1185">Reference proteome</keyword>
<organism evidence="1 2">
    <name type="scientific">Gracilibacillus thailandensis</name>
    <dbReference type="NCBI Taxonomy" id="563735"/>
    <lineage>
        <taxon>Bacteria</taxon>
        <taxon>Bacillati</taxon>
        <taxon>Bacillota</taxon>
        <taxon>Bacilli</taxon>
        <taxon>Bacillales</taxon>
        <taxon>Bacillaceae</taxon>
        <taxon>Gracilibacillus</taxon>
    </lineage>
</organism>
<comment type="caution">
    <text evidence="1">The sequence shown here is derived from an EMBL/GenBank/DDBJ whole genome shotgun (WGS) entry which is preliminary data.</text>
</comment>
<name>A0A6N7QY61_9BACI</name>
<gene>
    <name evidence="1" type="ORF">GH885_07205</name>
</gene>
<evidence type="ECO:0000313" key="2">
    <source>
        <dbReference type="Proteomes" id="UP000435187"/>
    </source>
</evidence>
<dbReference type="RefSeq" id="WP_153834891.1">
    <property type="nucleotide sequence ID" value="NZ_JBHUMW010000106.1"/>
</dbReference>
<evidence type="ECO:0000313" key="1">
    <source>
        <dbReference type="EMBL" id="MRI66132.1"/>
    </source>
</evidence>